<gene>
    <name evidence="1" type="ORF">GCM10011290_14220</name>
</gene>
<evidence type="ECO:0000313" key="2">
    <source>
        <dbReference type="Proteomes" id="UP000600877"/>
    </source>
</evidence>
<organism evidence="1 2">
    <name type="scientific">Vogesella alkaliphila</name>
    <dbReference type="NCBI Taxonomy" id="1193621"/>
    <lineage>
        <taxon>Bacteria</taxon>
        <taxon>Pseudomonadati</taxon>
        <taxon>Pseudomonadota</taxon>
        <taxon>Betaproteobacteria</taxon>
        <taxon>Neisseriales</taxon>
        <taxon>Chromobacteriaceae</taxon>
        <taxon>Vogesella</taxon>
    </lineage>
</organism>
<evidence type="ECO:0000313" key="1">
    <source>
        <dbReference type="EMBL" id="GGX87775.1"/>
    </source>
</evidence>
<proteinExistence type="predicted"/>
<dbReference type="EMBL" id="BMYW01000004">
    <property type="protein sequence ID" value="GGX87775.1"/>
    <property type="molecule type" value="Genomic_DNA"/>
</dbReference>
<reference evidence="2" key="1">
    <citation type="journal article" date="2019" name="Int. J. Syst. Evol. Microbiol.">
        <title>The Global Catalogue of Microorganisms (GCM) 10K type strain sequencing project: providing services to taxonomists for standard genome sequencing and annotation.</title>
        <authorList>
            <consortium name="The Broad Institute Genomics Platform"/>
            <consortium name="The Broad Institute Genome Sequencing Center for Infectious Disease"/>
            <person name="Wu L."/>
            <person name="Ma J."/>
        </authorList>
    </citation>
    <scope>NUCLEOTIDE SEQUENCE [LARGE SCALE GENOMIC DNA]</scope>
    <source>
        <strain evidence="2">KCTC 32041</strain>
    </source>
</reference>
<name>A0ABQ2YNE4_9NEIS</name>
<comment type="caution">
    <text evidence="1">The sequence shown here is derived from an EMBL/GenBank/DDBJ whole genome shotgun (WGS) entry which is preliminary data.</text>
</comment>
<dbReference type="SUPFAM" id="SSF55729">
    <property type="entry name" value="Acyl-CoA N-acyltransferases (Nat)"/>
    <property type="match status" value="1"/>
</dbReference>
<dbReference type="Proteomes" id="UP000600877">
    <property type="component" value="Unassembled WGS sequence"/>
</dbReference>
<dbReference type="InterPro" id="IPR016181">
    <property type="entry name" value="Acyl_CoA_acyltransferase"/>
</dbReference>
<protein>
    <recommendedName>
        <fullName evidence="3">N-acetyltransferase domain-containing protein</fullName>
    </recommendedName>
</protein>
<evidence type="ECO:0008006" key="3">
    <source>
        <dbReference type="Google" id="ProtNLM"/>
    </source>
</evidence>
<keyword evidence="2" id="KW-1185">Reference proteome</keyword>
<accession>A0ABQ2YNE4</accession>
<dbReference type="RefSeq" id="WP_189373459.1">
    <property type="nucleotide sequence ID" value="NZ_BMYW01000004.1"/>
</dbReference>
<dbReference type="Gene3D" id="3.40.630.30">
    <property type="match status" value="1"/>
</dbReference>
<sequence>MSIVIRSGKQGDMPWIVALLQEGAQQGHFGPTIANQAAPLLNAIFNGGGFMMMKLRGGIQAPCFVTAAVLVAEIDGTPASFLIPLKDGNEVELHLAGTRKQFRRNGCFRELTRHEVGKHTTKVKIFARCYKKSTWAVEALKKENFEITKSGDPLELSLSR</sequence>